<organism evidence="1 2">
    <name type="scientific">Pyropia yezoensis</name>
    <name type="common">Susabi-nori</name>
    <name type="synonym">Porphyra yezoensis</name>
    <dbReference type="NCBI Taxonomy" id="2788"/>
    <lineage>
        <taxon>Eukaryota</taxon>
        <taxon>Rhodophyta</taxon>
        <taxon>Bangiophyceae</taxon>
        <taxon>Bangiales</taxon>
        <taxon>Bangiaceae</taxon>
        <taxon>Pyropia</taxon>
    </lineage>
</organism>
<evidence type="ECO:0000313" key="2">
    <source>
        <dbReference type="Proteomes" id="UP000798662"/>
    </source>
</evidence>
<name>A0ACC3CAT0_PYRYE</name>
<dbReference type="EMBL" id="CM020620">
    <property type="protein sequence ID" value="KAK1867394.1"/>
    <property type="molecule type" value="Genomic_DNA"/>
</dbReference>
<accession>A0ACC3CAT0</accession>
<protein>
    <submittedName>
        <fullName evidence="1">Uncharacterized protein</fullName>
    </submittedName>
</protein>
<dbReference type="Proteomes" id="UP000798662">
    <property type="component" value="Chromosome 3"/>
</dbReference>
<sequence>MATARRSPRAAGSLLLAAAVAAAAAVAGVGPRPVAAATMDTAAESSWDPWRHHPVLVAEPDIRPVLLRWYELKLSEDEPDRPFTSHALYIPGGAKAYMAQNKYPYDPLEDAAARDRMVGWDLLKLPGHGPMVDDWLKLYLDRDATLCLALRYNTGEEVNVPGYTLAGVAAVPEEDRLVREGKELPGRAGLWCKTAAAGVVTVPRGPPMGITGGRDKFYSFDIYLGEADGSAPARPAVAQALNGVEVWPNSRCPQELHDVWMTPNVDEADEDTAGKSWRTWHPQVDPVYWCYYGHEHGTAPDFMAPYAPRLDYTAWKNKRQDESHPGFKGYGMVGEDGTKYYLSVHASTSELLRIRQRFHTVTFAAVTSGGEIVADLSIKGDFGPAFALPTDFRRNRAKLPVGGESQAALLAEFEAVKKDRPRMSKRVNVFSGDYDNTDMEVDREDLPRGRYEEWSGGLSLCTTSESRRGLIIDIKDPITACPNRECAVTGGLTALAAEVDRDAGVNRANRGVHRTIRFDNVRVGRDLCTVDGLDDAAGDVFYTNPYGTELADGPGPDAVRQVLKVGWTGTLDGRWTTHEDWFRMMRAEAEDEMGGGGRAIEDSLTRFN</sequence>
<evidence type="ECO:0000313" key="1">
    <source>
        <dbReference type="EMBL" id="KAK1867394.1"/>
    </source>
</evidence>
<comment type="caution">
    <text evidence="1">The sequence shown here is derived from an EMBL/GenBank/DDBJ whole genome shotgun (WGS) entry which is preliminary data.</text>
</comment>
<keyword evidence="2" id="KW-1185">Reference proteome</keyword>
<proteinExistence type="predicted"/>
<gene>
    <name evidence="1" type="ORF">I4F81_009901</name>
</gene>
<reference evidence="1" key="1">
    <citation type="submission" date="2019-11" db="EMBL/GenBank/DDBJ databases">
        <title>Nori genome reveals adaptations in red seaweeds to the harsh intertidal environment.</title>
        <authorList>
            <person name="Wang D."/>
            <person name="Mao Y."/>
        </authorList>
    </citation>
    <scope>NUCLEOTIDE SEQUENCE</scope>
    <source>
        <tissue evidence="1">Gametophyte</tissue>
    </source>
</reference>